<gene>
    <name evidence="1" type="ORF">C4561_03365</name>
</gene>
<name>A0A3A4ZC00_UNCKA</name>
<comment type="caution">
    <text evidence="1">The sequence shown here is derived from an EMBL/GenBank/DDBJ whole genome shotgun (WGS) entry which is preliminary data.</text>
</comment>
<reference evidence="1 2" key="1">
    <citation type="journal article" date="2017" name="ISME J.">
        <title>Energy and carbon metabolisms in a deep terrestrial subsurface fluid microbial community.</title>
        <authorList>
            <person name="Momper L."/>
            <person name="Jungbluth S.P."/>
            <person name="Lee M.D."/>
            <person name="Amend J.P."/>
        </authorList>
    </citation>
    <scope>NUCLEOTIDE SEQUENCE [LARGE SCALE GENOMIC DNA]</scope>
    <source>
        <strain evidence="1">SURF_46</strain>
    </source>
</reference>
<dbReference type="EMBL" id="QZJF01000017">
    <property type="protein sequence ID" value="RJR26795.1"/>
    <property type="molecule type" value="Genomic_DNA"/>
</dbReference>
<sequence length="193" mass="21912">MFGDEINRQEAAEWTPALKERLKPAVLYHASRNRNIEVFEPRAESVRHPEEGPVVFAAEDEVYACKFLVPSDDSWAKLSRFGKVHVAVYADKARFFENDKGGAVYELPSDSFELDPKFSGSTVEWTSKSPVKPIKKIVYESGFQAMLDNRVQVYFITPEQLQSMKDAPDHGYAIIKTLESENAKLNKNVIPLK</sequence>
<dbReference type="Proteomes" id="UP000265540">
    <property type="component" value="Unassembled WGS sequence"/>
</dbReference>
<evidence type="ECO:0000313" key="2">
    <source>
        <dbReference type="Proteomes" id="UP000265540"/>
    </source>
</evidence>
<evidence type="ECO:0000313" key="1">
    <source>
        <dbReference type="EMBL" id="RJR26795.1"/>
    </source>
</evidence>
<protein>
    <submittedName>
        <fullName evidence="1">Uncharacterized protein</fullName>
    </submittedName>
</protein>
<proteinExistence type="predicted"/>
<organism evidence="1 2">
    <name type="scientific">candidate division WWE3 bacterium</name>
    <dbReference type="NCBI Taxonomy" id="2053526"/>
    <lineage>
        <taxon>Bacteria</taxon>
        <taxon>Katanobacteria</taxon>
    </lineage>
</organism>
<dbReference type="AlphaFoldDB" id="A0A3A4ZC00"/>
<accession>A0A3A4ZC00</accession>